<dbReference type="InterPro" id="IPR026956">
    <property type="entry name" value="D-ser_dehydrat-like_dom"/>
</dbReference>
<protein>
    <submittedName>
        <fullName evidence="2">Amino acid deaminase</fullName>
    </submittedName>
</protein>
<dbReference type="STRING" id="1844.UG56_019555"/>
<dbReference type="InterPro" id="IPR042208">
    <property type="entry name" value="D-ser_dehydrat-like_sf"/>
</dbReference>
<dbReference type="AlphaFoldDB" id="A0A1J4N2D5"/>
<dbReference type="Pfam" id="PF14031">
    <property type="entry name" value="D-ser_dehydrat"/>
    <property type="match status" value="1"/>
</dbReference>
<dbReference type="EMBL" id="JZDQ02000029">
    <property type="protein sequence ID" value="OIJ25111.1"/>
    <property type="molecule type" value="Genomic_DNA"/>
</dbReference>
<dbReference type="SMART" id="SM01119">
    <property type="entry name" value="D-ser_dehydrat"/>
    <property type="match status" value="1"/>
</dbReference>
<dbReference type="Gene3D" id="2.40.37.20">
    <property type="entry name" value="D-serine dehydratase-like domain"/>
    <property type="match status" value="1"/>
</dbReference>
<dbReference type="Gene3D" id="3.20.20.10">
    <property type="entry name" value="Alanine racemase"/>
    <property type="match status" value="1"/>
</dbReference>
<reference evidence="2" key="1">
    <citation type="submission" date="2016-10" db="EMBL/GenBank/DDBJ databases">
        <title>Draft Genome Sequence of Nocardioides luteus Strain BAFB, an Alkane-Degrading Bacterium Isolated from JP-7 Polluted Soil.</title>
        <authorList>
            <person name="Brown L."/>
            <person name="Ruiz O.N."/>
            <person name="Gunasekera T."/>
        </authorList>
    </citation>
    <scope>NUCLEOTIDE SEQUENCE [LARGE SCALE GENOMIC DNA]</scope>
    <source>
        <strain evidence="2">BAFB</strain>
    </source>
</reference>
<dbReference type="RefSeq" id="WP_071327213.1">
    <property type="nucleotide sequence ID" value="NZ_JZDQ02000029.1"/>
</dbReference>
<dbReference type="Proteomes" id="UP000033772">
    <property type="component" value="Unassembled WGS sequence"/>
</dbReference>
<dbReference type="InterPro" id="IPR051466">
    <property type="entry name" value="D-amino_acid_metab_enzyme"/>
</dbReference>
<dbReference type="PANTHER" id="PTHR28004:SF8">
    <property type="entry name" value="D-SERINE DEAMINASE"/>
    <property type="match status" value="1"/>
</dbReference>
<dbReference type="InterPro" id="IPR029066">
    <property type="entry name" value="PLP-binding_barrel"/>
</dbReference>
<comment type="caution">
    <text evidence="2">The sequence shown here is derived from an EMBL/GenBank/DDBJ whole genome shotgun (WGS) entry which is preliminary data.</text>
</comment>
<evidence type="ECO:0000313" key="2">
    <source>
        <dbReference type="EMBL" id="OIJ25111.1"/>
    </source>
</evidence>
<gene>
    <name evidence="2" type="ORF">UG56_019555</name>
</gene>
<dbReference type="OrthoDB" id="9811417at2"/>
<dbReference type="PANTHER" id="PTHR28004">
    <property type="entry name" value="ZGC:162816-RELATED"/>
    <property type="match status" value="1"/>
</dbReference>
<sequence>MDHPAAHIDTTAVAALRDERVDWRHKAIPPSLWGRTVAEVLEAAPRLSQLPTPVLSLSRVAMTHNRDVLAAWCAERGMALAPHGKTTMAPQLWAEQLGAGAWAITVANLHQLAVARAFGVSRVIVANAIVSPLTLRWISDQLTEDTDLEILVWADSPRTVSLMHDALAAHVAEAGPRRPLGVLVERGAAGGRTGARDEETAVAVAEAIAASPHLALAGVTGYEGALAHTTDEAALEIVHAYVDSLVSLHRRISGLLPSGRTPVVSAGGSAYFEQVADALAPLVATDEARVVLRSGAYITHDDGFYRGISPLGSAPRTTGPGLRSALHGWVRISSQPEPGLALFDAGKRDLPFDEGLPEAQLRRARTTGSPATPLTGVEVTALNDQHGFLRWDPAAVEAPVVIGDELRLGLSHPCTAFDKWGLVPVLDDADADDPVVVDLVRTWF</sequence>
<keyword evidence="3" id="KW-1185">Reference proteome</keyword>
<feature type="domain" description="D-serine dehydratase-like" evidence="1">
    <location>
        <begin position="325"/>
        <end position="427"/>
    </location>
</feature>
<name>A0A1J4N2D5_9ACTN</name>
<proteinExistence type="predicted"/>
<accession>A0A1J4N2D5</accession>
<organism evidence="2 3">
    <name type="scientific">Nocardioides luteus</name>
    <dbReference type="NCBI Taxonomy" id="1844"/>
    <lineage>
        <taxon>Bacteria</taxon>
        <taxon>Bacillati</taxon>
        <taxon>Actinomycetota</taxon>
        <taxon>Actinomycetes</taxon>
        <taxon>Propionibacteriales</taxon>
        <taxon>Nocardioidaceae</taxon>
        <taxon>Nocardioides</taxon>
    </lineage>
</organism>
<evidence type="ECO:0000313" key="3">
    <source>
        <dbReference type="Proteomes" id="UP000033772"/>
    </source>
</evidence>
<evidence type="ECO:0000259" key="1">
    <source>
        <dbReference type="SMART" id="SM01119"/>
    </source>
</evidence>
<dbReference type="SUPFAM" id="SSF51419">
    <property type="entry name" value="PLP-binding barrel"/>
    <property type="match status" value="1"/>
</dbReference>